<comment type="caution">
    <text evidence="1">The sequence shown here is derived from an EMBL/GenBank/DDBJ whole genome shotgun (WGS) entry which is preliminary data.</text>
</comment>
<dbReference type="InterPro" id="IPR004158">
    <property type="entry name" value="DUF247_pln"/>
</dbReference>
<evidence type="ECO:0000313" key="1">
    <source>
        <dbReference type="EMBL" id="KAJ1697862.1"/>
    </source>
</evidence>
<organism evidence="1 2">
    <name type="scientific">Rhynchospora breviuscula</name>
    <dbReference type="NCBI Taxonomy" id="2022672"/>
    <lineage>
        <taxon>Eukaryota</taxon>
        <taxon>Viridiplantae</taxon>
        <taxon>Streptophyta</taxon>
        <taxon>Embryophyta</taxon>
        <taxon>Tracheophyta</taxon>
        <taxon>Spermatophyta</taxon>
        <taxon>Magnoliopsida</taxon>
        <taxon>Liliopsida</taxon>
        <taxon>Poales</taxon>
        <taxon>Cyperaceae</taxon>
        <taxon>Cyperoideae</taxon>
        <taxon>Rhynchosporeae</taxon>
        <taxon>Rhynchospora</taxon>
    </lineage>
</organism>
<gene>
    <name evidence="1" type="ORF">LUZ63_006374</name>
</gene>
<accession>A0A9Q0CPN0</accession>
<dbReference type="AlphaFoldDB" id="A0A9Q0CPN0"/>
<dbReference type="OrthoDB" id="618493at2759"/>
<dbReference type="EMBL" id="JAMQYH010000002">
    <property type="protein sequence ID" value="KAJ1697862.1"/>
    <property type="molecule type" value="Genomic_DNA"/>
</dbReference>
<protein>
    <submittedName>
        <fullName evidence="1">Uncharacterized protein</fullName>
    </submittedName>
</protein>
<dbReference type="Proteomes" id="UP001151287">
    <property type="component" value="Unassembled WGS sequence"/>
</dbReference>
<reference evidence="1" key="1">
    <citation type="journal article" date="2022" name="Cell">
        <title>Repeat-based holocentromeres influence genome architecture and karyotype evolution.</title>
        <authorList>
            <person name="Hofstatter P.G."/>
            <person name="Thangavel G."/>
            <person name="Lux T."/>
            <person name="Neumann P."/>
            <person name="Vondrak T."/>
            <person name="Novak P."/>
            <person name="Zhang M."/>
            <person name="Costa L."/>
            <person name="Castellani M."/>
            <person name="Scott A."/>
            <person name="Toegelov H."/>
            <person name="Fuchs J."/>
            <person name="Mata-Sucre Y."/>
            <person name="Dias Y."/>
            <person name="Vanzela A.L.L."/>
            <person name="Huettel B."/>
            <person name="Almeida C.C.S."/>
            <person name="Simkova H."/>
            <person name="Souza G."/>
            <person name="Pedrosa-Harand A."/>
            <person name="Macas J."/>
            <person name="Mayer K.F.X."/>
            <person name="Houben A."/>
            <person name="Marques A."/>
        </authorList>
    </citation>
    <scope>NUCLEOTIDE SEQUENCE</scope>
    <source>
        <strain evidence="1">RhyBre1mFocal</strain>
    </source>
</reference>
<name>A0A9Q0CPN0_9POAL</name>
<sequence>MSRRRDGSGSSTDDEIIPSEERVRTLSRLMMMDDKSDTEEDIAEALISDNSLGHTSIFMFPALMEIRQQRAKVVTIGPCDHKDKMLFGLDYKWQVLKLMTQGFQLDTGKFLINMAKKEIELRKCYEEEVEEVYPMFTKDFLQIMLLDGCFILFALKCFNGRNQSSLDTVESFLSTFRRLGNAIVIRQLITNVKNLVSQLEMHKESVICDFLLMENQIPFSVLQELLYLCPAFRDFVGSSIKDLALSCFKCVRPKMNKELSEQPEEFLHLLDVFHWSRVPKDKYKIDNPIKNQTMPSVRMLRAAEFHSSGVRLKRKKSGSYIDVVLKNSSSKKGCVLKVPKIDIKNYQFFIFESLVTFEERYKKRGVCFRAFVECMASLLVSENDAKLFQKCGIIPKDTNTSDDYVIKFFHQLRHCIKPVAMMPHPYEGYKNAVDGVHETVEKSKTTEARCWFRV</sequence>
<evidence type="ECO:0000313" key="2">
    <source>
        <dbReference type="Proteomes" id="UP001151287"/>
    </source>
</evidence>
<dbReference type="PANTHER" id="PTHR31170:SF25">
    <property type="entry name" value="BNAA09G04570D PROTEIN"/>
    <property type="match status" value="1"/>
</dbReference>
<proteinExistence type="predicted"/>
<dbReference type="PANTHER" id="PTHR31170">
    <property type="entry name" value="BNAC04G53230D PROTEIN"/>
    <property type="match status" value="1"/>
</dbReference>
<keyword evidence="2" id="KW-1185">Reference proteome</keyword>
<dbReference type="Pfam" id="PF03140">
    <property type="entry name" value="DUF247"/>
    <property type="match status" value="1"/>
</dbReference>